<evidence type="ECO:0008006" key="4">
    <source>
        <dbReference type="Google" id="ProtNLM"/>
    </source>
</evidence>
<gene>
    <name evidence="2" type="ORF">ElyMa_003278400</name>
</gene>
<accession>A0AAV4JDG7</accession>
<dbReference type="EMBL" id="BMAT01006749">
    <property type="protein sequence ID" value="GFS19032.1"/>
    <property type="molecule type" value="Genomic_DNA"/>
</dbReference>
<proteinExistence type="predicted"/>
<feature type="region of interest" description="Disordered" evidence="1">
    <location>
        <begin position="157"/>
        <end position="191"/>
    </location>
</feature>
<evidence type="ECO:0000313" key="2">
    <source>
        <dbReference type="EMBL" id="GFS19032.1"/>
    </source>
</evidence>
<reference evidence="2 3" key="1">
    <citation type="journal article" date="2021" name="Elife">
        <title>Chloroplast acquisition without the gene transfer in kleptoplastic sea slugs, Plakobranchus ocellatus.</title>
        <authorList>
            <person name="Maeda T."/>
            <person name="Takahashi S."/>
            <person name="Yoshida T."/>
            <person name="Shimamura S."/>
            <person name="Takaki Y."/>
            <person name="Nagai Y."/>
            <person name="Toyoda A."/>
            <person name="Suzuki Y."/>
            <person name="Arimoto A."/>
            <person name="Ishii H."/>
            <person name="Satoh N."/>
            <person name="Nishiyama T."/>
            <person name="Hasebe M."/>
            <person name="Maruyama T."/>
            <person name="Minagawa J."/>
            <person name="Obokata J."/>
            <person name="Shigenobu S."/>
        </authorList>
    </citation>
    <scope>NUCLEOTIDE SEQUENCE [LARGE SCALE GENOMIC DNA]</scope>
</reference>
<evidence type="ECO:0000256" key="1">
    <source>
        <dbReference type="SAM" id="MobiDB-lite"/>
    </source>
</evidence>
<dbReference type="AlphaFoldDB" id="A0AAV4JDG7"/>
<feature type="region of interest" description="Disordered" evidence="1">
    <location>
        <begin position="205"/>
        <end position="227"/>
    </location>
</feature>
<comment type="caution">
    <text evidence="2">The sequence shown here is derived from an EMBL/GenBank/DDBJ whole genome shotgun (WGS) entry which is preliminary data.</text>
</comment>
<sequence>MRQNYDEMRNLREQNKAMHGDVRAIKEMLKASNAGQQFLQQNAQYLQQNVINADTQSGPNYGRHMHGQTSPVAPKGPGRMVGANISRNSATENRRAYNGGTPAAPLRESSQFGLKSITGRAVGAGGGGAFNNPQHSNVASSGYQSSSSTARLSVDMTRSQATGVSKLSPPKQTPSYAAHNNSNNNIVNASDGRTLPAICSLKDGVPAARQPSSRGRVIRKGSAVAKK</sequence>
<dbReference type="Proteomes" id="UP000762676">
    <property type="component" value="Unassembled WGS sequence"/>
</dbReference>
<feature type="compositionally biased region" description="Low complexity" evidence="1">
    <location>
        <begin position="175"/>
        <end position="190"/>
    </location>
</feature>
<keyword evidence="3" id="KW-1185">Reference proteome</keyword>
<protein>
    <recommendedName>
        <fullName evidence="4">Shugoshin C-terminal domain-containing protein</fullName>
    </recommendedName>
</protein>
<evidence type="ECO:0000313" key="3">
    <source>
        <dbReference type="Proteomes" id="UP000762676"/>
    </source>
</evidence>
<organism evidence="2 3">
    <name type="scientific">Elysia marginata</name>
    <dbReference type="NCBI Taxonomy" id="1093978"/>
    <lineage>
        <taxon>Eukaryota</taxon>
        <taxon>Metazoa</taxon>
        <taxon>Spiralia</taxon>
        <taxon>Lophotrochozoa</taxon>
        <taxon>Mollusca</taxon>
        <taxon>Gastropoda</taxon>
        <taxon>Heterobranchia</taxon>
        <taxon>Euthyneura</taxon>
        <taxon>Panpulmonata</taxon>
        <taxon>Sacoglossa</taxon>
        <taxon>Placobranchoidea</taxon>
        <taxon>Plakobranchidae</taxon>
        <taxon>Elysia</taxon>
    </lineage>
</organism>
<name>A0AAV4JDG7_9GAST</name>